<dbReference type="EMBL" id="CAFBLT010000001">
    <property type="protein sequence ID" value="CAB4876954.1"/>
    <property type="molecule type" value="Genomic_DNA"/>
</dbReference>
<proteinExistence type="predicted"/>
<sequence length="118" mass="12817">MTPSASVPEPPLDPEEWTDDEWISYLEQSDETFSDAFTQPVEPLLGKVTKSSGGQIIGNAMVGMAQAIYGKDKTEIAIVSEGQPASDDEPFKVTLDLDHPEDSTVVFRTPPQTESSSE</sequence>
<evidence type="ECO:0000313" key="1">
    <source>
        <dbReference type="EMBL" id="CAB4819438.1"/>
    </source>
</evidence>
<reference evidence="3" key="1">
    <citation type="submission" date="2020-05" db="EMBL/GenBank/DDBJ databases">
        <authorList>
            <person name="Chiriac C."/>
            <person name="Salcher M."/>
            <person name="Ghai R."/>
            <person name="Kavagutti S V."/>
        </authorList>
    </citation>
    <scope>NUCLEOTIDE SEQUENCE</scope>
</reference>
<organism evidence="3">
    <name type="scientific">freshwater metagenome</name>
    <dbReference type="NCBI Taxonomy" id="449393"/>
    <lineage>
        <taxon>unclassified sequences</taxon>
        <taxon>metagenomes</taxon>
        <taxon>ecological metagenomes</taxon>
    </lineage>
</organism>
<evidence type="ECO:0000313" key="2">
    <source>
        <dbReference type="EMBL" id="CAB4876954.1"/>
    </source>
</evidence>
<evidence type="ECO:0000313" key="3">
    <source>
        <dbReference type="EMBL" id="CAB5021557.1"/>
    </source>
</evidence>
<protein>
    <submittedName>
        <fullName evidence="3">Unannotated protein</fullName>
    </submittedName>
</protein>
<dbReference type="AlphaFoldDB" id="A0A6J7QV70"/>
<dbReference type="EMBL" id="CAFABE010000008">
    <property type="protein sequence ID" value="CAB4819438.1"/>
    <property type="molecule type" value="Genomic_DNA"/>
</dbReference>
<accession>A0A6J7QV70</accession>
<dbReference type="EMBL" id="CAFBPM010000008">
    <property type="protein sequence ID" value="CAB5021557.1"/>
    <property type="molecule type" value="Genomic_DNA"/>
</dbReference>
<gene>
    <name evidence="1" type="ORF">UFOPK3164_00310</name>
    <name evidence="2" type="ORF">UFOPK3427_01190</name>
    <name evidence="3" type="ORF">UFOPK4112_00951</name>
</gene>
<name>A0A6J7QV70_9ZZZZ</name>